<dbReference type="Gene3D" id="3.20.20.100">
    <property type="entry name" value="NADP-dependent oxidoreductase domain"/>
    <property type="match status" value="1"/>
</dbReference>
<reference evidence="5 6" key="1">
    <citation type="submission" date="2015-01" db="EMBL/GenBank/DDBJ databases">
        <title>The Genome Sequence of Exophiala oligosperma CBS72588.</title>
        <authorList>
            <consortium name="The Broad Institute Genomics Platform"/>
            <person name="Cuomo C."/>
            <person name="de Hoog S."/>
            <person name="Gorbushina A."/>
            <person name="Stielow B."/>
            <person name="Teixiera M."/>
            <person name="Abouelleil A."/>
            <person name="Chapman S.B."/>
            <person name="Priest M."/>
            <person name="Young S.K."/>
            <person name="Wortman J."/>
            <person name="Nusbaum C."/>
            <person name="Birren B."/>
        </authorList>
    </citation>
    <scope>NUCLEOTIDE SEQUENCE [LARGE SCALE GENOMIC DNA]</scope>
    <source>
        <strain evidence="5 6">CBS 72588</strain>
    </source>
</reference>
<keyword evidence="6" id="KW-1185">Reference proteome</keyword>
<evidence type="ECO:0000256" key="3">
    <source>
        <dbReference type="ARBA" id="ARBA00038157"/>
    </source>
</evidence>
<comment type="similarity">
    <text evidence="3">Belongs to the aldo/keto reductase family. Aldo/keto reductase 2 subfamily.</text>
</comment>
<dbReference type="InterPro" id="IPR023210">
    <property type="entry name" value="NADP_OxRdtase_dom"/>
</dbReference>
<dbReference type="RefSeq" id="XP_016258241.1">
    <property type="nucleotide sequence ID" value="XM_016411487.1"/>
</dbReference>
<dbReference type="OrthoDB" id="48988at2759"/>
<name>A0A0D2D6P6_9EURO</name>
<keyword evidence="2" id="KW-0560">Oxidoreductase</keyword>
<dbReference type="InterPro" id="IPR036812">
    <property type="entry name" value="NAD(P)_OxRdtase_dom_sf"/>
</dbReference>
<evidence type="ECO:0000256" key="2">
    <source>
        <dbReference type="ARBA" id="ARBA00023002"/>
    </source>
</evidence>
<dbReference type="STRING" id="215243.A0A0D2D6P6"/>
<dbReference type="VEuPathDB" id="FungiDB:PV06_10001"/>
<dbReference type="PANTHER" id="PTHR43364:SF7">
    <property type="entry name" value="NADP-DEPENDENT OXIDOREDUCTASE DOMAIN-CONTAINING PROTEIN-RELATED"/>
    <property type="match status" value="1"/>
</dbReference>
<dbReference type="SUPFAM" id="SSF51430">
    <property type="entry name" value="NAD(P)-linked oxidoreductase"/>
    <property type="match status" value="1"/>
</dbReference>
<evidence type="ECO:0000256" key="1">
    <source>
        <dbReference type="ARBA" id="ARBA00022857"/>
    </source>
</evidence>
<gene>
    <name evidence="5" type="ORF">PV06_10001</name>
</gene>
<dbReference type="Pfam" id="PF00248">
    <property type="entry name" value="Aldo_ket_red"/>
    <property type="match status" value="1"/>
</dbReference>
<dbReference type="PANTHER" id="PTHR43364">
    <property type="entry name" value="NADH-SPECIFIC METHYLGLYOXAL REDUCTASE-RELATED"/>
    <property type="match status" value="1"/>
</dbReference>
<sequence length="398" mass="43983">MADHTDSSSPLKRHRLLAPSAAVLVSPLCLGSMNFGDAWKSKLGECDKGTTFEILDTFYELGGNFVDTSNNYQAEESETWIGEWLSRHPNRRDEMVIATKYAEDWKTYSGPHLVQSNYGGNSAKSLHVSVAASLKKLQTTYIDLLYVHFWDYTATVEEVMTSLNVLVNQGKVLYLGICNTPAWVVVKCNEFARRHGLRPFSVYQGRWSAAERDLERDVIPMCNAEGMAIAPWGALGGGYFKPSQKITNPSEGEEDGGRTLTSLTVGTEAQVSVVLEKIAQDRSQPMTSIALAYIMQKTPYVFPIVGGRKVSHLRSNVEAMKITLTDVEIHKIDAAYNFQPGFPHNVISGNRLPKGPEDISLTQIRGSFDFVEGQRPIVPNKGNSILESGGDLEDKTLA</sequence>
<dbReference type="HOGENOM" id="CLU_023205_2_2_1"/>
<evidence type="ECO:0000313" key="6">
    <source>
        <dbReference type="Proteomes" id="UP000053342"/>
    </source>
</evidence>
<organism evidence="5 6">
    <name type="scientific">Exophiala oligosperma</name>
    <dbReference type="NCBI Taxonomy" id="215243"/>
    <lineage>
        <taxon>Eukaryota</taxon>
        <taxon>Fungi</taxon>
        <taxon>Dikarya</taxon>
        <taxon>Ascomycota</taxon>
        <taxon>Pezizomycotina</taxon>
        <taxon>Eurotiomycetes</taxon>
        <taxon>Chaetothyriomycetidae</taxon>
        <taxon>Chaetothyriales</taxon>
        <taxon>Herpotrichiellaceae</taxon>
        <taxon>Exophiala</taxon>
    </lineage>
</organism>
<feature type="domain" description="NADP-dependent oxidoreductase" evidence="4">
    <location>
        <begin position="27"/>
        <end position="336"/>
    </location>
</feature>
<dbReference type="InterPro" id="IPR050523">
    <property type="entry name" value="AKR_Detox_Biosynth"/>
</dbReference>
<protein>
    <recommendedName>
        <fullName evidence="4">NADP-dependent oxidoreductase domain-containing protein</fullName>
    </recommendedName>
</protein>
<dbReference type="AlphaFoldDB" id="A0A0D2D6P6"/>
<evidence type="ECO:0000259" key="4">
    <source>
        <dbReference type="Pfam" id="PF00248"/>
    </source>
</evidence>
<accession>A0A0D2D6P6</accession>
<dbReference type="GeneID" id="27362075"/>
<dbReference type="EMBL" id="KN847342">
    <property type="protein sequence ID" value="KIW38025.1"/>
    <property type="molecule type" value="Genomic_DNA"/>
</dbReference>
<dbReference type="Proteomes" id="UP000053342">
    <property type="component" value="Unassembled WGS sequence"/>
</dbReference>
<evidence type="ECO:0000313" key="5">
    <source>
        <dbReference type="EMBL" id="KIW38025.1"/>
    </source>
</evidence>
<keyword evidence="1" id="KW-0521">NADP</keyword>
<dbReference type="GO" id="GO:0016491">
    <property type="term" value="F:oxidoreductase activity"/>
    <property type="evidence" value="ECO:0007669"/>
    <property type="project" value="UniProtKB-KW"/>
</dbReference>
<proteinExistence type="inferred from homology"/>